<dbReference type="InterPro" id="IPR018201">
    <property type="entry name" value="Ketoacyl_synth_AS"/>
</dbReference>
<gene>
    <name evidence="6" type="ORF">R5A26_00370</name>
</gene>
<keyword evidence="2 4" id="KW-0808">Transferase</keyword>
<keyword evidence="7" id="KW-1185">Reference proteome</keyword>
<reference evidence="6 7" key="1">
    <citation type="submission" date="2023-10" db="EMBL/GenBank/DDBJ databases">
        <title>Characterization of rhizosphere-enriched actinobacteria from wheat plants lab-grown on chernevaya soil.</title>
        <authorList>
            <person name="Tikhonova E.N."/>
            <person name="Konopkin A."/>
            <person name="Kravchenko I.K."/>
        </authorList>
    </citation>
    <scope>NUCLEOTIDE SEQUENCE [LARGE SCALE GENOMIC DNA]</scope>
    <source>
        <strain evidence="6 7">RR29</strain>
    </source>
</reference>
<dbReference type="Pfam" id="PF00109">
    <property type="entry name" value="ketoacyl-synt"/>
    <property type="match status" value="1"/>
</dbReference>
<dbReference type="EMBL" id="JAWMAJ010000001">
    <property type="protein sequence ID" value="MDV7214396.1"/>
    <property type="molecule type" value="Genomic_DNA"/>
</dbReference>
<dbReference type="InterPro" id="IPR014031">
    <property type="entry name" value="Ketoacyl_synth_C"/>
</dbReference>
<dbReference type="Pfam" id="PF02801">
    <property type="entry name" value="Ketoacyl-synt_C"/>
    <property type="match status" value="1"/>
</dbReference>
<dbReference type="InterPro" id="IPR014030">
    <property type="entry name" value="Ketoacyl_synth_N"/>
</dbReference>
<dbReference type="EC" id="2.3.1.-" evidence="6"/>
<dbReference type="PANTHER" id="PTHR11712">
    <property type="entry name" value="POLYKETIDE SYNTHASE-RELATED"/>
    <property type="match status" value="1"/>
</dbReference>
<dbReference type="PANTHER" id="PTHR11712:SF347">
    <property type="entry name" value="BETA KETOACYL-ACYL CARRIER PROTEIN SYNTHASE"/>
    <property type="match status" value="1"/>
</dbReference>
<keyword evidence="3 6" id="KW-0012">Acyltransferase</keyword>
<dbReference type="Gene3D" id="3.40.47.10">
    <property type="match status" value="2"/>
</dbReference>
<dbReference type="PROSITE" id="PS00606">
    <property type="entry name" value="KS3_1"/>
    <property type="match status" value="1"/>
</dbReference>
<organism evidence="6 7">
    <name type="scientific">Streptomyces prunicolor</name>
    <dbReference type="NCBI Taxonomy" id="67348"/>
    <lineage>
        <taxon>Bacteria</taxon>
        <taxon>Bacillati</taxon>
        <taxon>Actinomycetota</taxon>
        <taxon>Actinomycetes</taxon>
        <taxon>Kitasatosporales</taxon>
        <taxon>Streptomycetaceae</taxon>
        <taxon>Streptomyces</taxon>
    </lineage>
</organism>
<accession>A0ABU4F1C1</accession>
<proteinExistence type="inferred from homology"/>
<dbReference type="NCBIfam" id="NF005589">
    <property type="entry name" value="PRK07314.1"/>
    <property type="match status" value="1"/>
</dbReference>
<dbReference type="InterPro" id="IPR020841">
    <property type="entry name" value="PKS_Beta-ketoAc_synthase_dom"/>
</dbReference>
<evidence type="ECO:0000256" key="2">
    <source>
        <dbReference type="ARBA" id="ARBA00022679"/>
    </source>
</evidence>
<dbReference type="GO" id="GO:0016746">
    <property type="term" value="F:acyltransferase activity"/>
    <property type="evidence" value="ECO:0007669"/>
    <property type="project" value="UniProtKB-KW"/>
</dbReference>
<dbReference type="Proteomes" id="UP001187346">
    <property type="component" value="Unassembled WGS sequence"/>
</dbReference>
<dbReference type="InterPro" id="IPR016039">
    <property type="entry name" value="Thiolase-like"/>
</dbReference>
<dbReference type="RefSeq" id="WP_317769551.1">
    <property type="nucleotide sequence ID" value="NZ_JAWMAJ010000001.1"/>
</dbReference>
<dbReference type="CDD" id="cd00834">
    <property type="entry name" value="KAS_I_II"/>
    <property type="match status" value="1"/>
</dbReference>
<comment type="caution">
    <text evidence="6">The sequence shown here is derived from an EMBL/GenBank/DDBJ whole genome shotgun (WGS) entry which is preliminary data.</text>
</comment>
<dbReference type="InterPro" id="IPR000794">
    <property type="entry name" value="Beta-ketoacyl_synthase"/>
</dbReference>
<evidence type="ECO:0000259" key="5">
    <source>
        <dbReference type="PROSITE" id="PS52004"/>
    </source>
</evidence>
<evidence type="ECO:0000313" key="7">
    <source>
        <dbReference type="Proteomes" id="UP001187346"/>
    </source>
</evidence>
<evidence type="ECO:0000256" key="3">
    <source>
        <dbReference type="ARBA" id="ARBA00023315"/>
    </source>
</evidence>
<evidence type="ECO:0000256" key="4">
    <source>
        <dbReference type="RuleBase" id="RU003694"/>
    </source>
</evidence>
<comment type="similarity">
    <text evidence="1 4">Belongs to the thiolase-like superfamily. Beta-ketoacyl-ACP synthases family.</text>
</comment>
<evidence type="ECO:0000256" key="1">
    <source>
        <dbReference type="ARBA" id="ARBA00008467"/>
    </source>
</evidence>
<dbReference type="SUPFAM" id="SSF53901">
    <property type="entry name" value="Thiolase-like"/>
    <property type="match status" value="2"/>
</dbReference>
<sequence>MTAACRRPDVVVTGIGLVTPAGIGRERTWERVCSGRPTAMDDPELEGLPAGFSCRVPAFDPAVLVPGVQHWRIDRCTLLALAAAREAVGDAGLTPETWDGDRVAVVMGSAAGGVATLADQQDRLRERGPGLVSPLALPMFLPNMAAGHIAVDLRARGPNLHTGTACASGATAIGIAVDLLRSGACDIVLAGGADAMVTRLCSAAFARMGALSRRSEEPAAASRPFDADRDGFVLAEGAGVLVLERAPDAAARRVRRYATLAGHGASADAHHQTAPHPKGVGAELALRRALSDADASPVEVDHVNAHGTSTQLNDRVEGAVIERFLTGRPSVTSTKGVTGHTMGAAGAIEAALTALTVFHATTPPTANLQHPLDDAELDLVSGTARTGKVSLAVSDSFGFGGQNAVLAFRPV</sequence>
<dbReference type="SMART" id="SM00825">
    <property type="entry name" value="PKS_KS"/>
    <property type="match status" value="1"/>
</dbReference>
<dbReference type="PROSITE" id="PS52004">
    <property type="entry name" value="KS3_2"/>
    <property type="match status" value="1"/>
</dbReference>
<evidence type="ECO:0000313" key="6">
    <source>
        <dbReference type="EMBL" id="MDV7214396.1"/>
    </source>
</evidence>
<name>A0ABU4F1C1_9ACTN</name>
<feature type="domain" description="Ketosynthase family 3 (KS3)" evidence="5">
    <location>
        <begin position="7"/>
        <end position="410"/>
    </location>
</feature>
<protein>
    <submittedName>
        <fullName evidence="6">Beta-ketoacyl-[acyl-carrier-protein] synthase family protein</fullName>
        <ecNumber evidence="6">2.3.1.-</ecNumber>
    </submittedName>
</protein>